<accession>A0ABP5KDI8</accession>
<evidence type="ECO:0000313" key="1">
    <source>
        <dbReference type="EMBL" id="GAA2128960.1"/>
    </source>
</evidence>
<protein>
    <submittedName>
        <fullName evidence="1">Uncharacterized protein</fullName>
    </submittedName>
</protein>
<evidence type="ECO:0000313" key="2">
    <source>
        <dbReference type="Proteomes" id="UP001500897"/>
    </source>
</evidence>
<reference evidence="2" key="1">
    <citation type="journal article" date="2019" name="Int. J. Syst. Evol. Microbiol.">
        <title>The Global Catalogue of Microorganisms (GCM) 10K type strain sequencing project: providing services to taxonomists for standard genome sequencing and annotation.</title>
        <authorList>
            <consortium name="The Broad Institute Genomics Platform"/>
            <consortium name="The Broad Institute Genome Sequencing Center for Infectious Disease"/>
            <person name="Wu L."/>
            <person name="Ma J."/>
        </authorList>
    </citation>
    <scope>NUCLEOTIDE SEQUENCE [LARGE SCALE GENOMIC DNA]</scope>
    <source>
        <strain evidence="2">JCM 14559</strain>
    </source>
</reference>
<proteinExistence type="predicted"/>
<gene>
    <name evidence="1" type="ORF">GCM10009759_80000</name>
</gene>
<keyword evidence="2" id="KW-1185">Reference proteome</keyword>
<dbReference type="Proteomes" id="UP001500897">
    <property type="component" value="Unassembled WGS sequence"/>
</dbReference>
<organism evidence="1 2">
    <name type="scientific">Kitasatospora saccharophila</name>
    <dbReference type="NCBI Taxonomy" id="407973"/>
    <lineage>
        <taxon>Bacteria</taxon>
        <taxon>Bacillati</taxon>
        <taxon>Actinomycetota</taxon>
        <taxon>Actinomycetes</taxon>
        <taxon>Kitasatosporales</taxon>
        <taxon>Streptomycetaceae</taxon>
        <taxon>Kitasatospora</taxon>
    </lineage>
</organism>
<dbReference type="EMBL" id="BAAANS010000206">
    <property type="protein sequence ID" value="GAA2128960.1"/>
    <property type="molecule type" value="Genomic_DNA"/>
</dbReference>
<comment type="caution">
    <text evidence="1">The sequence shown here is derived from an EMBL/GenBank/DDBJ whole genome shotgun (WGS) entry which is preliminary data.</text>
</comment>
<name>A0ABP5KDI8_9ACTN</name>
<sequence>MESSYIGTYWASTASNRFSPKRGQGVQIRDLRTIGCGVSRAPNMVP</sequence>